<accession>A0A1L9VH01</accession>
<keyword evidence="3" id="KW-1185">Reference proteome</keyword>
<feature type="region of interest" description="Disordered" evidence="1">
    <location>
        <begin position="48"/>
        <end position="117"/>
    </location>
</feature>
<dbReference type="Proteomes" id="UP000184300">
    <property type="component" value="Unassembled WGS sequence"/>
</dbReference>
<proteinExistence type="predicted"/>
<dbReference type="RefSeq" id="XP_022399840.1">
    <property type="nucleotide sequence ID" value="XM_022546914.1"/>
</dbReference>
<gene>
    <name evidence="2" type="ORF">ASPGLDRAFT_48523</name>
</gene>
<dbReference type="GeneID" id="34463175"/>
<dbReference type="EMBL" id="KV878900">
    <property type="protein sequence ID" value="OJJ83142.1"/>
    <property type="molecule type" value="Genomic_DNA"/>
</dbReference>
<organism evidence="2 3">
    <name type="scientific">Aspergillus glaucus CBS 516.65</name>
    <dbReference type="NCBI Taxonomy" id="1160497"/>
    <lineage>
        <taxon>Eukaryota</taxon>
        <taxon>Fungi</taxon>
        <taxon>Dikarya</taxon>
        <taxon>Ascomycota</taxon>
        <taxon>Pezizomycotina</taxon>
        <taxon>Eurotiomycetes</taxon>
        <taxon>Eurotiomycetidae</taxon>
        <taxon>Eurotiales</taxon>
        <taxon>Aspergillaceae</taxon>
        <taxon>Aspergillus</taxon>
        <taxon>Aspergillus subgen. Aspergillus</taxon>
    </lineage>
</organism>
<evidence type="ECO:0000256" key="1">
    <source>
        <dbReference type="SAM" id="MobiDB-lite"/>
    </source>
</evidence>
<dbReference type="VEuPathDB" id="FungiDB:ASPGLDRAFT_48523"/>
<sequence>MELVSTVNQKIAYWEKKSLKGAASLGKDIRTLVLNFSKNLVTGHLVEAEENHQPPPSENNNYAEAAKKTPNAPKAHPKIPKTPYKALQQEKPPPASSYTSLRITQPAELAHTPPWTS</sequence>
<evidence type="ECO:0000313" key="2">
    <source>
        <dbReference type="EMBL" id="OJJ83142.1"/>
    </source>
</evidence>
<dbReference type="STRING" id="1160497.A0A1L9VH01"/>
<evidence type="ECO:0000313" key="3">
    <source>
        <dbReference type="Proteomes" id="UP000184300"/>
    </source>
</evidence>
<name>A0A1L9VH01_ASPGL</name>
<dbReference type="AlphaFoldDB" id="A0A1L9VH01"/>
<protein>
    <submittedName>
        <fullName evidence="2">Uncharacterized protein</fullName>
    </submittedName>
</protein>
<reference evidence="3" key="1">
    <citation type="journal article" date="2017" name="Genome Biol.">
        <title>Comparative genomics reveals high biological diversity and specific adaptations in the industrially and medically important fungal genus Aspergillus.</title>
        <authorList>
            <person name="de Vries R.P."/>
            <person name="Riley R."/>
            <person name="Wiebenga A."/>
            <person name="Aguilar-Osorio G."/>
            <person name="Amillis S."/>
            <person name="Uchima C.A."/>
            <person name="Anderluh G."/>
            <person name="Asadollahi M."/>
            <person name="Askin M."/>
            <person name="Barry K."/>
            <person name="Battaglia E."/>
            <person name="Bayram O."/>
            <person name="Benocci T."/>
            <person name="Braus-Stromeyer S.A."/>
            <person name="Caldana C."/>
            <person name="Canovas D."/>
            <person name="Cerqueira G.C."/>
            <person name="Chen F."/>
            <person name="Chen W."/>
            <person name="Choi C."/>
            <person name="Clum A."/>
            <person name="Dos Santos R.A."/>
            <person name="Damasio A.R."/>
            <person name="Diallinas G."/>
            <person name="Emri T."/>
            <person name="Fekete E."/>
            <person name="Flipphi M."/>
            <person name="Freyberg S."/>
            <person name="Gallo A."/>
            <person name="Gournas C."/>
            <person name="Habgood R."/>
            <person name="Hainaut M."/>
            <person name="Harispe M.L."/>
            <person name="Henrissat B."/>
            <person name="Hilden K.S."/>
            <person name="Hope R."/>
            <person name="Hossain A."/>
            <person name="Karabika E."/>
            <person name="Karaffa L."/>
            <person name="Karanyi Z."/>
            <person name="Krasevec N."/>
            <person name="Kuo A."/>
            <person name="Kusch H."/>
            <person name="LaButti K."/>
            <person name="Lagendijk E.L."/>
            <person name="Lapidus A."/>
            <person name="Levasseur A."/>
            <person name="Lindquist E."/>
            <person name="Lipzen A."/>
            <person name="Logrieco A.F."/>
            <person name="MacCabe A."/>
            <person name="Maekelae M.R."/>
            <person name="Malavazi I."/>
            <person name="Melin P."/>
            <person name="Meyer V."/>
            <person name="Mielnichuk N."/>
            <person name="Miskei M."/>
            <person name="Molnar A.P."/>
            <person name="Mule G."/>
            <person name="Ngan C.Y."/>
            <person name="Orejas M."/>
            <person name="Orosz E."/>
            <person name="Ouedraogo J.P."/>
            <person name="Overkamp K.M."/>
            <person name="Park H.-S."/>
            <person name="Perrone G."/>
            <person name="Piumi F."/>
            <person name="Punt P.J."/>
            <person name="Ram A.F."/>
            <person name="Ramon A."/>
            <person name="Rauscher S."/>
            <person name="Record E."/>
            <person name="Riano-Pachon D.M."/>
            <person name="Robert V."/>
            <person name="Roehrig J."/>
            <person name="Ruller R."/>
            <person name="Salamov A."/>
            <person name="Salih N.S."/>
            <person name="Samson R.A."/>
            <person name="Sandor E."/>
            <person name="Sanguinetti M."/>
            <person name="Schuetze T."/>
            <person name="Sepcic K."/>
            <person name="Shelest E."/>
            <person name="Sherlock G."/>
            <person name="Sophianopoulou V."/>
            <person name="Squina F.M."/>
            <person name="Sun H."/>
            <person name="Susca A."/>
            <person name="Todd R.B."/>
            <person name="Tsang A."/>
            <person name="Unkles S.E."/>
            <person name="van de Wiele N."/>
            <person name="van Rossen-Uffink D."/>
            <person name="Oliveira J.V."/>
            <person name="Vesth T.C."/>
            <person name="Visser J."/>
            <person name="Yu J.-H."/>
            <person name="Zhou M."/>
            <person name="Andersen M.R."/>
            <person name="Archer D.B."/>
            <person name="Baker S.E."/>
            <person name="Benoit I."/>
            <person name="Brakhage A.A."/>
            <person name="Braus G.H."/>
            <person name="Fischer R."/>
            <person name="Frisvad J.C."/>
            <person name="Goldman G.H."/>
            <person name="Houbraken J."/>
            <person name="Oakley B."/>
            <person name="Pocsi I."/>
            <person name="Scazzocchio C."/>
            <person name="Seiboth B."/>
            <person name="vanKuyk P.A."/>
            <person name="Wortman J."/>
            <person name="Dyer P.S."/>
            <person name="Grigoriev I.V."/>
        </authorList>
    </citation>
    <scope>NUCLEOTIDE SEQUENCE [LARGE SCALE GENOMIC DNA]</scope>
    <source>
        <strain evidence="3">CBS 516.65</strain>
    </source>
</reference>